<dbReference type="Pfam" id="PF13041">
    <property type="entry name" value="PPR_2"/>
    <property type="match status" value="3"/>
</dbReference>
<dbReference type="PANTHER" id="PTHR47926">
    <property type="entry name" value="PENTATRICOPEPTIDE REPEAT-CONTAINING PROTEIN"/>
    <property type="match status" value="1"/>
</dbReference>
<gene>
    <name evidence="3" type="ORF">SLEP1_g17733</name>
</gene>
<protein>
    <recommendedName>
        <fullName evidence="5">Pentatricopeptide repeat-containing protein</fullName>
    </recommendedName>
</protein>
<organism evidence="3 4">
    <name type="scientific">Rubroshorea leprosula</name>
    <dbReference type="NCBI Taxonomy" id="152421"/>
    <lineage>
        <taxon>Eukaryota</taxon>
        <taxon>Viridiplantae</taxon>
        <taxon>Streptophyta</taxon>
        <taxon>Embryophyta</taxon>
        <taxon>Tracheophyta</taxon>
        <taxon>Spermatophyta</taxon>
        <taxon>Magnoliopsida</taxon>
        <taxon>eudicotyledons</taxon>
        <taxon>Gunneridae</taxon>
        <taxon>Pentapetalae</taxon>
        <taxon>rosids</taxon>
        <taxon>malvids</taxon>
        <taxon>Malvales</taxon>
        <taxon>Dipterocarpaceae</taxon>
        <taxon>Rubroshorea</taxon>
    </lineage>
</organism>
<dbReference type="FunFam" id="1.25.40.10:FF:000719">
    <property type="entry name" value="Pentatricopeptide repeat-containing protein mitochondrial"/>
    <property type="match status" value="1"/>
</dbReference>
<dbReference type="InterPro" id="IPR002885">
    <property type="entry name" value="PPR_rpt"/>
</dbReference>
<proteinExistence type="predicted"/>
<sequence>MRRLPLSRITTIIRTDTAAGIRKTNIHSLTFRKSDAFANARQLFDEVPDLNVVSATAIIGRYSRQKRHEEAIYLFRGMLFLNIKPNEFTFGTVIHSSTAIGDVNIGKQLHTFAVKVGLHSNVFVGSAIVDFYAKLSSVEEAKRAFDDTHEPNVVSYTTLMRGYLKKERFGDALLLFEMMPERNVVSWNAMIGGCSQTGHNEEAVNLFIEMLREGWMPNESTFPCAISAAANIAALGMGKSFHACAVKCLGRSNVFVGNSLISFYAKCGSMEDGLLVFDKLPERNIVSWNAVICGYAQNGMGKEAVGFYESMLETGIRPNNVTLLGLLWACNHAGLVDESFLYFNQAKNESPALLKPEHYACMVDLLSRSGHFKEAEEFLHHLPFEPGIGFWKALLGGCQIHSNTELGELAASKIIELDPGDVSSYVMLSNAHCAAGRWQNAITIRTEMKDREMKRVPGCSWIEIRNKVHVFVNRDWSHCQQDEIYRALQICIQHARQSEAPCFLQAVLNEERAAKEYIIKLTNMELRMVQTSRI</sequence>
<reference evidence="3 4" key="1">
    <citation type="journal article" date="2021" name="Commun. Biol.">
        <title>The genome of Shorea leprosula (Dipterocarpaceae) highlights the ecological relevance of drought in aseasonal tropical rainforests.</title>
        <authorList>
            <person name="Ng K.K.S."/>
            <person name="Kobayashi M.J."/>
            <person name="Fawcett J.A."/>
            <person name="Hatakeyama M."/>
            <person name="Paape T."/>
            <person name="Ng C.H."/>
            <person name="Ang C.C."/>
            <person name="Tnah L.H."/>
            <person name="Lee C.T."/>
            <person name="Nishiyama T."/>
            <person name="Sese J."/>
            <person name="O'Brien M.J."/>
            <person name="Copetti D."/>
            <person name="Mohd Noor M.I."/>
            <person name="Ong R.C."/>
            <person name="Putra M."/>
            <person name="Sireger I.Z."/>
            <person name="Indrioko S."/>
            <person name="Kosugi Y."/>
            <person name="Izuno A."/>
            <person name="Isagi Y."/>
            <person name="Lee S.L."/>
            <person name="Shimizu K.K."/>
        </authorList>
    </citation>
    <scope>NUCLEOTIDE SEQUENCE [LARGE SCALE GENOMIC DNA]</scope>
    <source>
        <strain evidence="3">214</strain>
    </source>
</reference>
<name>A0AAV5J2S0_9ROSI</name>
<dbReference type="PANTHER" id="PTHR47926:SF357">
    <property type="entry name" value="PENTATRICOPEPTIDE REPEAT-CONTAINING PROTEIN"/>
    <property type="match status" value="1"/>
</dbReference>
<dbReference type="PROSITE" id="PS51375">
    <property type="entry name" value="PPR"/>
    <property type="match status" value="5"/>
</dbReference>
<dbReference type="GO" id="GO:0003723">
    <property type="term" value="F:RNA binding"/>
    <property type="evidence" value="ECO:0007669"/>
    <property type="project" value="InterPro"/>
</dbReference>
<evidence type="ECO:0000313" key="4">
    <source>
        <dbReference type="Proteomes" id="UP001054252"/>
    </source>
</evidence>
<dbReference type="NCBIfam" id="TIGR00756">
    <property type="entry name" value="PPR"/>
    <property type="match status" value="4"/>
</dbReference>
<dbReference type="Pfam" id="PF20431">
    <property type="entry name" value="E_motif"/>
    <property type="match status" value="1"/>
</dbReference>
<dbReference type="GO" id="GO:0009451">
    <property type="term" value="P:RNA modification"/>
    <property type="evidence" value="ECO:0007669"/>
    <property type="project" value="InterPro"/>
</dbReference>
<dbReference type="SUPFAM" id="SSF48452">
    <property type="entry name" value="TPR-like"/>
    <property type="match status" value="1"/>
</dbReference>
<dbReference type="InterPro" id="IPR046848">
    <property type="entry name" value="E_motif"/>
</dbReference>
<dbReference type="AlphaFoldDB" id="A0AAV5J2S0"/>
<evidence type="ECO:0000313" key="3">
    <source>
        <dbReference type="EMBL" id="GKV05763.1"/>
    </source>
</evidence>
<keyword evidence="1" id="KW-0677">Repeat</keyword>
<dbReference type="EMBL" id="BPVZ01000024">
    <property type="protein sequence ID" value="GKV05763.1"/>
    <property type="molecule type" value="Genomic_DNA"/>
</dbReference>
<feature type="repeat" description="PPR" evidence="2">
    <location>
        <begin position="284"/>
        <end position="318"/>
    </location>
</feature>
<keyword evidence="4" id="KW-1185">Reference proteome</keyword>
<dbReference type="InterPro" id="IPR011990">
    <property type="entry name" value="TPR-like_helical_dom_sf"/>
</dbReference>
<dbReference type="FunFam" id="1.25.40.10:FF:000144">
    <property type="entry name" value="Pentatricopeptide repeat-containing protein, mitochondrial"/>
    <property type="match status" value="1"/>
</dbReference>
<evidence type="ECO:0000256" key="2">
    <source>
        <dbReference type="PROSITE-ProRule" id="PRU00708"/>
    </source>
</evidence>
<feature type="repeat" description="PPR" evidence="2">
    <location>
        <begin position="51"/>
        <end position="85"/>
    </location>
</feature>
<feature type="repeat" description="PPR" evidence="2">
    <location>
        <begin position="421"/>
        <end position="455"/>
    </location>
</feature>
<feature type="repeat" description="PPR" evidence="2">
    <location>
        <begin position="183"/>
        <end position="217"/>
    </location>
</feature>
<feature type="repeat" description="PPR" evidence="2">
    <location>
        <begin position="152"/>
        <end position="182"/>
    </location>
</feature>
<evidence type="ECO:0000256" key="1">
    <source>
        <dbReference type="ARBA" id="ARBA00022737"/>
    </source>
</evidence>
<dbReference type="Pfam" id="PF01535">
    <property type="entry name" value="PPR"/>
    <property type="match status" value="1"/>
</dbReference>
<dbReference type="Gene3D" id="1.25.40.10">
    <property type="entry name" value="Tetratricopeptide repeat domain"/>
    <property type="match status" value="4"/>
</dbReference>
<comment type="caution">
    <text evidence="3">The sequence shown here is derived from an EMBL/GenBank/DDBJ whole genome shotgun (WGS) entry which is preliminary data.</text>
</comment>
<accession>A0AAV5J2S0</accession>
<dbReference type="InterPro" id="IPR046960">
    <property type="entry name" value="PPR_At4g14850-like_plant"/>
</dbReference>
<evidence type="ECO:0008006" key="5">
    <source>
        <dbReference type="Google" id="ProtNLM"/>
    </source>
</evidence>
<dbReference type="Proteomes" id="UP001054252">
    <property type="component" value="Unassembled WGS sequence"/>
</dbReference>